<dbReference type="Pfam" id="PF00700">
    <property type="entry name" value="Flagellin_C"/>
    <property type="match status" value="1"/>
</dbReference>
<dbReference type="InterPro" id="IPR046358">
    <property type="entry name" value="Flagellin_C"/>
</dbReference>
<dbReference type="STRING" id="1817772.A2527_08895"/>
<dbReference type="EMBL" id="MFNE01000026">
    <property type="protein sequence ID" value="OGG95277.1"/>
    <property type="molecule type" value="Genomic_DNA"/>
</dbReference>
<evidence type="ECO:0000259" key="5">
    <source>
        <dbReference type="Pfam" id="PF00669"/>
    </source>
</evidence>
<dbReference type="GO" id="GO:0005576">
    <property type="term" value="C:extracellular region"/>
    <property type="evidence" value="ECO:0007669"/>
    <property type="project" value="UniProtKB-SubCell"/>
</dbReference>
<dbReference type="PANTHER" id="PTHR42792:SF1">
    <property type="entry name" value="FLAGELLAR HOOK-ASSOCIATED PROTEIN 3"/>
    <property type="match status" value="1"/>
</dbReference>
<dbReference type="GO" id="GO:0009288">
    <property type="term" value="C:bacterial-type flagellum"/>
    <property type="evidence" value="ECO:0007669"/>
    <property type="project" value="UniProtKB-SubCell"/>
</dbReference>
<keyword evidence="2 3" id="KW-0975">Bacterial flagellum</keyword>
<protein>
    <recommendedName>
        <fullName evidence="3">Flagellin</fullName>
    </recommendedName>
</protein>
<evidence type="ECO:0000256" key="3">
    <source>
        <dbReference type="RuleBase" id="RU362073"/>
    </source>
</evidence>
<evidence type="ECO:0000256" key="1">
    <source>
        <dbReference type="ARBA" id="ARBA00005709"/>
    </source>
</evidence>
<name>A0A1F6GAY9_9PROT</name>
<evidence type="ECO:0000259" key="6">
    <source>
        <dbReference type="Pfam" id="PF00700"/>
    </source>
</evidence>
<evidence type="ECO:0000256" key="2">
    <source>
        <dbReference type="ARBA" id="ARBA00023143"/>
    </source>
</evidence>
<dbReference type="GO" id="GO:0005198">
    <property type="term" value="F:structural molecule activity"/>
    <property type="evidence" value="ECO:0007669"/>
    <property type="project" value="UniProtKB-UniRule"/>
</dbReference>
<dbReference type="Proteomes" id="UP000178449">
    <property type="component" value="Unassembled WGS sequence"/>
</dbReference>
<dbReference type="Gene3D" id="1.20.1330.10">
    <property type="entry name" value="f41 fragment of flagellin, N-terminal domain"/>
    <property type="match status" value="2"/>
</dbReference>
<dbReference type="AlphaFoldDB" id="A0A1F6GAY9"/>
<proteinExistence type="inferred from homology"/>
<reference evidence="7 8" key="1">
    <citation type="journal article" date="2016" name="Nat. Commun.">
        <title>Thousands of microbial genomes shed light on interconnected biogeochemical processes in an aquifer system.</title>
        <authorList>
            <person name="Anantharaman K."/>
            <person name="Brown C.T."/>
            <person name="Hug L.A."/>
            <person name="Sharon I."/>
            <person name="Castelle C.J."/>
            <person name="Probst A.J."/>
            <person name="Thomas B.C."/>
            <person name="Singh A."/>
            <person name="Wilkins M.J."/>
            <person name="Karaoz U."/>
            <person name="Brodie E.L."/>
            <person name="Williams K.H."/>
            <person name="Hubbard S.S."/>
            <person name="Banfield J.F."/>
        </authorList>
    </citation>
    <scope>NUCLEOTIDE SEQUENCE [LARGE SCALE GENOMIC DNA]</scope>
</reference>
<gene>
    <name evidence="7" type="ORF">A2527_08895</name>
</gene>
<feature type="region of interest" description="Disordered" evidence="4">
    <location>
        <begin position="411"/>
        <end position="430"/>
    </location>
</feature>
<dbReference type="SUPFAM" id="SSF64518">
    <property type="entry name" value="Phase 1 flagellin"/>
    <property type="match status" value="1"/>
</dbReference>
<evidence type="ECO:0000313" key="7">
    <source>
        <dbReference type="EMBL" id="OGG95277.1"/>
    </source>
</evidence>
<sequence length="680" mass="74180">MRVTDQTKLKAVQGNLNKNAEELQNLMVGMSNGKKLNKPSDDPVGAAMVQDFKTSIDRSKSLEKNLASDRVWLNSTETAVGQVADTLVKIKEMALKGGNGGVPKEERTALAKELEMVTGDLVKLTNKKEGKLYLFSGTKSLTEPVLVNKRLKEAEIVFDGLRVKSGKKVIILDQNKPVSKTVPGFKPGSFTIEVKAPEKAVAPEGTAPEETTPVEAAPVEYQVDGQGNPILDEAGNPIPVNGAATEVAYQLDEAGNPILDEAGNPIPVADAGQKYQLDESGNPILDEAGNPVPIDAEAAKAEAAKLPATPPTPVNPGQVTIKLTGEETLNDVVKLINDAYIEEGNWEEDPDSPLGYKTKLFAHIGQDNNIYLDPAKDHQFRFGLDETGLIKNLGFHLLGNDKPLPVQVPAEAEGEAEAVEETPAPEGADEAPQDFAQEIVIPFEEYKPLFKGYSKENYIVRVVKPGTYGSAQYAVSDDGGKTWGPRQVLQQQNEVYNPDGKPSDKVRLQFEAEGHPYFLDGVEFHFSGNDFVEYHGNDVIKEVPIDNGIKVALNTTAPRLFMKQEDDPDSVNTFEVLNRLIEALEEDEQDTVLKSIQDLDKSVNQVLKERAEIGQRVLELDSSGDRLAQNIDFKSTELSDIEDLDLAKGSIDLNKAEMKHQTALDASARLIQPSLVQFLK</sequence>
<accession>A0A1F6GAY9</accession>
<comment type="function">
    <text evidence="3">Flagellin is the subunit protein which polymerizes to form the filaments of bacterial flagella.</text>
</comment>
<keyword evidence="3" id="KW-0964">Secreted</keyword>
<evidence type="ECO:0000313" key="8">
    <source>
        <dbReference type="Proteomes" id="UP000178449"/>
    </source>
</evidence>
<comment type="subcellular location">
    <subcellularLocation>
        <location evidence="3">Secreted</location>
    </subcellularLocation>
    <subcellularLocation>
        <location evidence="3">Bacterial flagellum</location>
    </subcellularLocation>
</comment>
<feature type="domain" description="Flagellin N-terminal" evidence="5">
    <location>
        <begin position="11"/>
        <end position="138"/>
    </location>
</feature>
<organism evidence="7 8">
    <name type="scientific">Candidatus Lambdaproteobacteria bacterium RIFOXYD2_FULL_50_16</name>
    <dbReference type="NCBI Taxonomy" id="1817772"/>
    <lineage>
        <taxon>Bacteria</taxon>
        <taxon>Pseudomonadati</taxon>
        <taxon>Pseudomonadota</taxon>
        <taxon>Candidatus Lambdaproteobacteria</taxon>
    </lineage>
</organism>
<dbReference type="Pfam" id="PF00669">
    <property type="entry name" value="Flagellin_N"/>
    <property type="match status" value="1"/>
</dbReference>
<dbReference type="InterPro" id="IPR001492">
    <property type="entry name" value="Flagellin"/>
</dbReference>
<comment type="similarity">
    <text evidence="1 3">Belongs to the bacterial flagellin family.</text>
</comment>
<feature type="domain" description="Flagellin C-terminal" evidence="6">
    <location>
        <begin position="597"/>
        <end position="679"/>
    </location>
</feature>
<comment type="caution">
    <text evidence="7">The sequence shown here is derived from an EMBL/GenBank/DDBJ whole genome shotgun (WGS) entry which is preliminary data.</text>
</comment>
<dbReference type="InterPro" id="IPR001029">
    <property type="entry name" value="Flagellin_N"/>
</dbReference>
<evidence type="ECO:0000256" key="4">
    <source>
        <dbReference type="SAM" id="MobiDB-lite"/>
    </source>
</evidence>
<dbReference type="PANTHER" id="PTHR42792">
    <property type="entry name" value="FLAGELLIN"/>
    <property type="match status" value="1"/>
</dbReference>